<keyword evidence="5" id="KW-0410">Iron transport</keyword>
<dbReference type="SUPFAM" id="SSF56935">
    <property type="entry name" value="Porins"/>
    <property type="match status" value="1"/>
</dbReference>
<comment type="subcellular location">
    <subcellularLocation>
        <location evidence="1 14">Cell outer membrane</location>
        <topology evidence="1 14">Multi-pass membrane protein</topology>
    </subcellularLocation>
</comment>
<reference evidence="19 20" key="1">
    <citation type="submission" date="2024-08" db="EMBL/GenBank/DDBJ databases">
        <authorList>
            <person name="Ishaq N."/>
        </authorList>
    </citation>
    <scope>NUCLEOTIDE SEQUENCE [LARGE SCALE GENOMIC DNA]</scope>
    <source>
        <strain evidence="19 20">JCM 30400</strain>
    </source>
</reference>
<keyword evidence="7 16" id="KW-0732">Signal</keyword>
<comment type="caution">
    <text evidence="19">The sequence shown here is derived from an EMBL/GenBank/DDBJ whole genome shotgun (WGS) entry which is preliminary data.</text>
</comment>
<evidence type="ECO:0000256" key="2">
    <source>
        <dbReference type="ARBA" id="ARBA00009810"/>
    </source>
</evidence>
<evidence type="ECO:0000256" key="13">
    <source>
        <dbReference type="ARBA" id="ARBA00023237"/>
    </source>
</evidence>
<keyword evidence="9" id="KW-0406">Ion transport</keyword>
<keyword evidence="6 14" id="KW-0812">Transmembrane</keyword>
<evidence type="ECO:0000256" key="16">
    <source>
        <dbReference type="SAM" id="SignalP"/>
    </source>
</evidence>
<dbReference type="PROSITE" id="PS52016">
    <property type="entry name" value="TONB_DEPENDENT_REC_3"/>
    <property type="match status" value="1"/>
</dbReference>
<dbReference type="InterPro" id="IPR000531">
    <property type="entry name" value="Beta-barrel_TonB"/>
</dbReference>
<dbReference type="Gene3D" id="2.40.170.20">
    <property type="entry name" value="TonB-dependent receptor, beta-barrel domain"/>
    <property type="match status" value="1"/>
</dbReference>
<evidence type="ECO:0000313" key="20">
    <source>
        <dbReference type="Proteomes" id="UP001569414"/>
    </source>
</evidence>
<dbReference type="InterPro" id="IPR036942">
    <property type="entry name" value="Beta-barrel_TonB_sf"/>
</dbReference>
<keyword evidence="11 14" id="KW-0472">Membrane</keyword>
<keyword evidence="4 14" id="KW-1134">Transmembrane beta strand</keyword>
<dbReference type="CDD" id="cd01347">
    <property type="entry name" value="ligand_gated_channel"/>
    <property type="match status" value="1"/>
</dbReference>
<dbReference type="InterPro" id="IPR010105">
    <property type="entry name" value="TonB_sidphr_rcpt"/>
</dbReference>
<keyword evidence="8" id="KW-0408">Iron</keyword>
<evidence type="ECO:0000256" key="6">
    <source>
        <dbReference type="ARBA" id="ARBA00022692"/>
    </source>
</evidence>
<sequence length="738" mass="81230">MGTARFQGLRQNASPVFSGLSRSLLALAIAAGSSASYAANETSETLEEVNVTGELNLSRQTSIGKLDIPVDETPFSISLRDKDFFDVTGSKTVQDILQYSAGVNGGLFGVDARGDWSTVRAVEPIMFVDGLKTTFGSYTGSRANLFAFERVEILKGPSSVLYGQGSTGGIVNLVSKRPKEEFGGELMVQGGDYDRKVIAGDVTGALDSDGEWLYRVVGYARDADAQVDHVDDDSTLFMPSISWRPSADTEITFLVNHQEEKTGTTAAFLPWGGTVVDNVNGEIPTDTFISEPGWDKYNTEQTSYSLWVDHRLNDSWGINAGLRYSKGDVDYNSMYADYTPGLRLQKDLREVSRTVYMKDAKSDLLIFDLRLSGELTTGALEHQITVGIDSQNAEIDNSILRMRGLGGVIDIFDPVYGYVPEGLDGMGRENTDVNAEQVGVYFQDQISLGNFIFNLGLREDRLSSRTQSNNSEKLSGKQRETEVTNRFGLMYAFDSGVSPYVSYSESFEAVLADPNAQGSVYEPVKGGQVEAGIKYQPEGTNILMTASAFEIKQKNRLTYGPDGSFRQIGEAQIDGFELEASGQWGNLTLVANYSQMDTEILESSNPFEVGTEIETVPEEQFSLWGSYDFSEWVSGLSVGVGARHVGESYTGIDKVHALYVAADAEQAAYYDYVFADFPTENPSYTLYDATIGYALESWKFQFNVKNLTDEVHTTSCLSRGDCFYGERRYVTAEARYTF</sequence>
<dbReference type="Pfam" id="PF07715">
    <property type="entry name" value="Plug"/>
    <property type="match status" value="1"/>
</dbReference>
<dbReference type="Gene3D" id="2.170.130.10">
    <property type="entry name" value="TonB-dependent receptor, plug domain"/>
    <property type="match status" value="1"/>
</dbReference>
<dbReference type="InterPro" id="IPR039426">
    <property type="entry name" value="TonB-dep_rcpt-like"/>
</dbReference>
<organism evidence="19 20">
    <name type="scientific">Microbulbifer echini</name>
    <dbReference type="NCBI Taxonomy" id="1529067"/>
    <lineage>
        <taxon>Bacteria</taxon>
        <taxon>Pseudomonadati</taxon>
        <taxon>Pseudomonadota</taxon>
        <taxon>Gammaproteobacteria</taxon>
        <taxon>Cellvibrionales</taxon>
        <taxon>Microbulbiferaceae</taxon>
        <taxon>Microbulbifer</taxon>
    </lineage>
</organism>
<evidence type="ECO:0000256" key="12">
    <source>
        <dbReference type="ARBA" id="ARBA00023170"/>
    </source>
</evidence>
<evidence type="ECO:0000256" key="3">
    <source>
        <dbReference type="ARBA" id="ARBA00022448"/>
    </source>
</evidence>
<proteinExistence type="inferred from homology"/>
<feature type="signal peptide" evidence="16">
    <location>
        <begin position="1"/>
        <end position="38"/>
    </location>
</feature>
<keyword evidence="13 14" id="KW-0998">Cell outer membrane</keyword>
<dbReference type="PANTHER" id="PTHR32552">
    <property type="entry name" value="FERRICHROME IRON RECEPTOR-RELATED"/>
    <property type="match status" value="1"/>
</dbReference>
<keyword evidence="12 19" id="KW-0675">Receptor</keyword>
<evidence type="ECO:0000256" key="11">
    <source>
        <dbReference type="ARBA" id="ARBA00023136"/>
    </source>
</evidence>
<dbReference type="InterPro" id="IPR012910">
    <property type="entry name" value="Plug_dom"/>
</dbReference>
<evidence type="ECO:0000256" key="14">
    <source>
        <dbReference type="PROSITE-ProRule" id="PRU01360"/>
    </source>
</evidence>
<comment type="similarity">
    <text evidence="2 14 15">Belongs to the TonB-dependent receptor family.</text>
</comment>
<feature type="domain" description="TonB-dependent receptor-like beta-barrel" evidence="17">
    <location>
        <begin position="247"/>
        <end position="707"/>
    </location>
</feature>
<evidence type="ECO:0000256" key="9">
    <source>
        <dbReference type="ARBA" id="ARBA00023065"/>
    </source>
</evidence>
<evidence type="ECO:0000256" key="10">
    <source>
        <dbReference type="ARBA" id="ARBA00023077"/>
    </source>
</evidence>
<evidence type="ECO:0000259" key="18">
    <source>
        <dbReference type="Pfam" id="PF07715"/>
    </source>
</evidence>
<keyword evidence="20" id="KW-1185">Reference proteome</keyword>
<evidence type="ECO:0000256" key="4">
    <source>
        <dbReference type="ARBA" id="ARBA00022452"/>
    </source>
</evidence>
<dbReference type="Pfam" id="PF00593">
    <property type="entry name" value="TonB_dep_Rec_b-barrel"/>
    <property type="match status" value="1"/>
</dbReference>
<dbReference type="NCBIfam" id="TIGR01783">
    <property type="entry name" value="TonB-siderophor"/>
    <property type="match status" value="1"/>
</dbReference>
<keyword evidence="3 14" id="KW-0813">Transport</keyword>
<feature type="domain" description="TonB-dependent receptor plug" evidence="18">
    <location>
        <begin position="70"/>
        <end position="170"/>
    </location>
</feature>
<protein>
    <submittedName>
        <fullName evidence="19">TonB-dependent siderophore receptor</fullName>
    </submittedName>
</protein>
<dbReference type="RefSeq" id="WP_371844676.1">
    <property type="nucleotide sequence ID" value="NZ_JBGMEL010000021.1"/>
</dbReference>
<dbReference type="Proteomes" id="UP001569414">
    <property type="component" value="Unassembled WGS sequence"/>
</dbReference>
<evidence type="ECO:0000256" key="1">
    <source>
        <dbReference type="ARBA" id="ARBA00004571"/>
    </source>
</evidence>
<evidence type="ECO:0000313" key="19">
    <source>
        <dbReference type="EMBL" id="MFA0792304.1"/>
    </source>
</evidence>
<dbReference type="PANTHER" id="PTHR32552:SF68">
    <property type="entry name" value="FERRICHROME OUTER MEMBRANE TRANSPORTER_PHAGE RECEPTOR"/>
    <property type="match status" value="1"/>
</dbReference>
<dbReference type="EMBL" id="JBGMEL010000021">
    <property type="protein sequence ID" value="MFA0792304.1"/>
    <property type="molecule type" value="Genomic_DNA"/>
</dbReference>
<dbReference type="InterPro" id="IPR037066">
    <property type="entry name" value="Plug_dom_sf"/>
</dbReference>
<keyword evidence="10 15" id="KW-0798">TonB box</keyword>
<name>A0ABV4NTJ5_9GAMM</name>
<feature type="chain" id="PRO_5045611889" evidence="16">
    <location>
        <begin position="39"/>
        <end position="738"/>
    </location>
</feature>
<evidence type="ECO:0000256" key="15">
    <source>
        <dbReference type="RuleBase" id="RU003357"/>
    </source>
</evidence>
<evidence type="ECO:0000256" key="7">
    <source>
        <dbReference type="ARBA" id="ARBA00022729"/>
    </source>
</evidence>
<accession>A0ABV4NTJ5</accession>
<evidence type="ECO:0000256" key="8">
    <source>
        <dbReference type="ARBA" id="ARBA00023004"/>
    </source>
</evidence>
<evidence type="ECO:0000259" key="17">
    <source>
        <dbReference type="Pfam" id="PF00593"/>
    </source>
</evidence>
<gene>
    <name evidence="19" type="ORF">ACCI51_17325</name>
</gene>
<evidence type="ECO:0000256" key="5">
    <source>
        <dbReference type="ARBA" id="ARBA00022496"/>
    </source>
</evidence>